<dbReference type="SUPFAM" id="SSF52540">
    <property type="entry name" value="P-loop containing nucleoside triphosphate hydrolases"/>
    <property type="match status" value="1"/>
</dbReference>
<comment type="similarity">
    <text evidence="11">Belongs to the ABC transporter superfamily. Macrolide exporter (TC 3.A.1.122) family.</text>
</comment>
<evidence type="ECO:0000256" key="6">
    <source>
        <dbReference type="ARBA" id="ARBA00022741"/>
    </source>
</evidence>
<evidence type="ECO:0000313" key="15">
    <source>
        <dbReference type="EMBL" id="SUT92146.1"/>
    </source>
</evidence>
<feature type="transmembrane region" description="Helical" evidence="13">
    <location>
        <begin position="596"/>
        <end position="623"/>
    </location>
</feature>
<dbReference type="AlphaFoldDB" id="A0A380TUD4"/>
<keyword evidence="8" id="KW-1278">Translocase</keyword>
<keyword evidence="2" id="KW-0813">Transport</keyword>
<organism evidence="15 16">
    <name type="scientific">Actinobacillus lignieresii</name>
    <dbReference type="NCBI Taxonomy" id="720"/>
    <lineage>
        <taxon>Bacteria</taxon>
        <taxon>Pseudomonadati</taxon>
        <taxon>Pseudomonadota</taxon>
        <taxon>Gammaproteobacteria</taxon>
        <taxon>Pasteurellales</taxon>
        <taxon>Pasteurellaceae</taxon>
        <taxon>Actinobacillus</taxon>
    </lineage>
</organism>
<evidence type="ECO:0000259" key="14">
    <source>
        <dbReference type="PROSITE" id="PS50893"/>
    </source>
</evidence>
<feature type="transmembrane region" description="Helical" evidence="13">
    <location>
        <begin position="302"/>
        <end position="323"/>
    </location>
</feature>
<keyword evidence="15" id="KW-0378">Hydrolase</keyword>
<dbReference type="InterPro" id="IPR050250">
    <property type="entry name" value="Macrolide_Exporter_MacB"/>
</dbReference>
<evidence type="ECO:0000256" key="13">
    <source>
        <dbReference type="SAM" id="Phobius"/>
    </source>
</evidence>
<dbReference type="InterPro" id="IPR003439">
    <property type="entry name" value="ABC_transporter-like_ATP-bd"/>
</dbReference>
<evidence type="ECO:0000256" key="5">
    <source>
        <dbReference type="ARBA" id="ARBA00022692"/>
    </source>
</evidence>
<dbReference type="GO" id="GO:0005886">
    <property type="term" value="C:plasma membrane"/>
    <property type="evidence" value="ECO:0007669"/>
    <property type="project" value="UniProtKB-SubCell"/>
</dbReference>
<sequence>MTACFYSITFLYIFKYIIYYAKIRLSTLSKNIGNKMKLIEIEKLNKYFGSGENTAHVLKNINLTIEQGDFVAIIGASGSGKSTLMNIIGCLDTASSGVCKIDGKETLNMTSDELSDLRQRKFGFIFQRYNLLPALTANENVALPAIYAGMDNTSRKARANQLLEKLGLADKTGNRPNQLSGGQQQRVSIARALMNGGEIILADEPTGALDSKSGETVLEILKDLHKEGHTIIMVTHDANIAANASRIIEIKDGYIIRDERQQPYSEDLKLTKREYKKPRFFDQLIESFKMAINAITAHKLRALLTMLGIVIGITSVISVVALGQGSQQQILSNINSLGTNTMTIMNGTGFGDRRANLTKNLTISDAMMLNKQQFVDSTTPSSNLSGTVIYGNTNVTASINGVGEQFVNVKGLKMISGRFFDADEVKLSSQVVVIDGNTKKDLGLTDPVEGKVILVDKKPLTVIGMAQESNNLNQTSLKMWMPYTTLMQRISGEKFIDSLTVKVKDNVESQTAEKSINELLTAKHGKKDFFVMNSDTIKQTITSTTNTMKLLISSIAMISLIVGGIGVMNIMLVSVTERTKEIGVRMAIGAKQNNILQQFLIEAILICLLGGIIGILFAIAIIFSFNTLGTNFKMILSPASVVLAVFCSTLIGVVFGYMPAKNASKLNPITALAQE</sequence>
<keyword evidence="4" id="KW-0997">Cell inner membrane</keyword>
<evidence type="ECO:0000256" key="11">
    <source>
        <dbReference type="ARBA" id="ARBA00038388"/>
    </source>
</evidence>
<dbReference type="InterPro" id="IPR027417">
    <property type="entry name" value="P-loop_NTPase"/>
</dbReference>
<dbReference type="Pfam" id="PF02687">
    <property type="entry name" value="FtsX"/>
    <property type="match status" value="1"/>
</dbReference>
<dbReference type="GO" id="GO:0022857">
    <property type="term" value="F:transmembrane transporter activity"/>
    <property type="evidence" value="ECO:0007669"/>
    <property type="project" value="TreeGrafter"/>
</dbReference>
<feature type="transmembrane region" description="Helical" evidence="13">
    <location>
        <begin position="6"/>
        <end position="23"/>
    </location>
</feature>
<keyword evidence="6" id="KW-0547">Nucleotide-binding</keyword>
<dbReference type="InterPro" id="IPR017871">
    <property type="entry name" value="ABC_transporter-like_CS"/>
</dbReference>
<dbReference type="InterPro" id="IPR003838">
    <property type="entry name" value="ABC3_permease_C"/>
</dbReference>
<evidence type="ECO:0000256" key="7">
    <source>
        <dbReference type="ARBA" id="ARBA00022840"/>
    </source>
</evidence>
<dbReference type="EMBL" id="UFRN01000002">
    <property type="protein sequence ID" value="SUT92146.1"/>
    <property type="molecule type" value="Genomic_DNA"/>
</dbReference>
<name>A0A380TUD4_ACTLI</name>
<keyword evidence="9 13" id="KW-1133">Transmembrane helix</keyword>
<reference evidence="15 16" key="1">
    <citation type="submission" date="2018-06" db="EMBL/GenBank/DDBJ databases">
        <authorList>
            <consortium name="Pathogen Informatics"/>
            <person name="Doyle S."/>
        </authorList>
    </citation>
    <scope>NUCLEOTIDE SEQUENCE [LARGE SCALE GENOMIC DNA]</scope>
    <source>
        <strain evidence="15 16">NCTC4191</strain>
    </source>
</reference>
<dbReference type="PROSITE" id="PS00211">
    <property type="entry name" value="ABC_TRANSPORTER_1"/>
    <property type="match status" value="1"/>
</dbReference>
<dbReference type="CDD" id="cd03255">
    <property type="entry name" value="ABC_MJ0796_LolCDE_FtsE"/>
    <property type="match status" value="1"/>
</dbReference>
<evidence type="ECO:0000256" key="1">
    <source>
        <dbReference type="ARBA" id="ARBA00004429"/>
    </source>
</evidence>
<dbReference type="Pfam" id="PF12704">
    <property type="entry name" value="MacB_PCD"/>
    <property type="match status" value="1"/>
</dbReference>
<evidence type="ECO:0000256" key="10">
    <source>
        <dbReference type="ARBA" id="ARBA00023136"/>
    </source>
</evidence>
<keyword evidence="5 13" id="KW-0812">Transmembrane</keyword>
<gene>
    <name evidence="15" type="primary">macB_1</name>
    <name evidence="15" type="ORF">NCTC4191_00741</name>
</gene>
<evidence type="ECO:0000256" key="12">
    <source>
        <dbReference type="ARBA" id="ARBA00041199"/>
    </source>
</evidence>
<evidence type="ECO:0000256" key="4">
    <source>
        <dbReference type="ARBA" id="ARBA00022519"/>
    </source>
</evidence>
<dbReference type="GO" id="GO:0016887">
    <property type="term" value="F:ATP hydrolysis activity"/>
    <property type="evidence" value="ECO:0007669"/>
    <property type="project" value="InterPro"/>
</dbReference>
<dbReference type="SMART" id="SM00382">
    <property type="entry name" value="AAA"/>
    <property type="match status" value="1"/>
</dbReference>
<keyword evidence="3" id="KW-1003">Cell membrane</keyword>
<evidence type="ECO:0000256" key="8">
    <source>
        <dbReference type="ARBA" id="ARBA00022967"/>
    </source>
</evidence>
<accession>A0A380TUD4</accession>
<evidence type="ECO:0000256" key="9">
    <source>
        <dbReference type="ARBA" id="ARBA00022989"/>
    </source>
</evidence>
<dbReference type="PANTHER" id="PTHR30572:SF14">
    <property type="entry name" value="MACROLIDE EXPORT ATP-BINDING_PERMEASE PROTEIN MACB"/>
    <property type="match status" value="1"/>
</dbReference>
<dbReference type="Pfam" id="PF00005">
    <property type="entry name" value="ABC_tran"/>
    <property type="match status" value="1"/>
</dbReference>
<dbReference type="Gene3D" id="3.40.50.300">
    <property type="entry name" value="P-loop containing nucleotide triphosphate hydrolases"/>
    <property type="match status" value="1"/>
</dbReference>
<feature type="transmembrane region" description="Helical" evidence="13">
    <location>
        <begin position="635"/>
        <end position="657"/>
    </location>
</feature>
<evidence type="ECO:0000313" key="16">
    <source>
        <dbReference type="Proteomes" id="UP000254253"/>
    </source>
</evidence>
<proteinExistence type="inferred from homology"/>
<evidence type="ECO:0000256" key="3">
    <source>
        <dbReference type="ARBA" id="ARBA00022475"/>
    </source>
</evidence>
<dbReference type="InterPro" id="IPR017911">
    <property type="entry name" value="MacB-like_ATP-bd"/>
</dbReference>
<dbReference type="InterPro" id="IPR025857">
    <property type="entry name" value="MacB_PCD"/>
</dbReference>
<protein>
    <recommendedName>
        <fullName evidence="12">Pyoverdine export ATP-binding/permease protein PvdT</fullName>
    </recommendedName>
</protein>
<feature type="domain" description="ABC transporter" evidence="14">
    <location>
        <begin position="39"/>
        <end position="277"/>
    </location>
</feature>
<comment type="subcellular location">
    <subcellularLocation>
        <location evidence="1">Cell inner membrane</location>
        <topology evidence="1">Multi-pass membrane protein</topology>
    </subcellularLocation>
</comment>
<keyword evidence="7" id="KW-0067">ATP-binding</keyword>
<keyword evidence="16" id="KW-1185">Reference proteome</keyword>
<dbReference type="GO" id="GO:1902495">
    <property type="term" value="C:transmembrane transporter complex"/>
    <property type="evidence" value="ECO:0007669"/>
    <property type="project" value="UniProtKB-ARBA"/>
</dbReference>
<keyword evidence="10 13" id="KW-0472">Membrane</keyword>
<dbReference type="PANTHER" id="PTHR30572">
    <property type="entry name" value="MEMBRANE COMPONENT OF TRANSPORTER-RELATED"/>
    <property type="match status" value="1"/>
</dbReference>
<dbReference type="GO" id="GO:0005524">
    <property type="term" value="F:ATP binding"/>
    <property type="evidence" value="ECO:0007669"/>
    <property type="project" value="UniProtKB-KW"/>
</dbReference>
<dbReference type="FunFam" id="3.40.50.300:FF:000032">
    <property type="entry name" value="Export ABC transporter ATP-binding protein"/>
    <property type="match status" value="1"/>
</dbReference>
<feature type="transmembrane region" description="Helical" evidence="13">
    <location>
        <begin position="550"/>
        <end position="575"/>
    </location>
</feature>
<evidence type="ECO:0000256" key="2">
    <source>
        <dbReference type="ARBA" id="ARBA00022448"/>
    </source>
</evidence>
<dbReference type="PROSITE" id="PS50893">
    <property type="entry name" value="ABC_TRANSPORTER_2"/>
    <property type="match status" value="1"/>
</dbReference>
<dbReference type="InterPro" id="IPR003593">
    <property type="entry name" value="AAA+_ATPase"/>
</dbReference>
<dbReference type="Proteomes" id="UP000254253">
    <property type="component" value="Unassembled WGS sequence"/>
</dbReference>